<feature type="non-terminal residue" evidence="1">
    <location>
        <position position="1"/>
    </location>
</feature>
<dbReference type="AlphaFoldDB" id="X0XRU9"/>
<name>X0XRU9_9ZZZZ</name>
<protein>
    <submittedName>
        <fullName evidence="1">Uncharacterized protein</fullName>
    </submittedName>
</protein>
<sequence>ELMGARAIEREEGWPLELMYREAMIFQLYRTPNIDRKFLASYLVRRRL</sequence>
<dbReference type="EMBL" id="BARS01058151">
    <property type="protein sequence ID" value="GAG45924.1"/>
    <property type="molecule type" value="Genomic_DNA"/>
</dbReference>
<evidence type="ECO:0000313" key="1">
    <source>
        <dbReference type="EMBL" id="GAG45924.1"/>
    </source>
</evidence>
<gene>
    <name evidence="1" type="ORF">S01H1_84949</name>
</gene>
<organism evidence="1">
    <name type="scientific">marine sediment metagenome</name>
    <dbReference type="NCBI Taxonomy" id="412755"/>
    <lineage>
        <taxon>unclassified sequences</taxon>
        <taxon>metagenomes</taxon>
        <taxon>ecological metagenomes</taxon>
    </lineage>
</organism>
<comment type="caution">
    <text evidence="1">The sequence shown here is derived from an EMBL/GenBank/DDBJ whole genome shotgun (WGS) entry which is preliminary data.</text>
</comment>
<proteinExistence type="predicted"/>
<accession>X0XRU9</accession>
<reference evidence="1" key="1">
    <citation type="journal article" date="2014" name="Front. Microbiol.">
        <title>High frequency of phylogenetically diverse reductive dehalogenase-homologous genes in deep subseafloor sedimentary metagenomes.</title>
        <authorList>
            <person name="Kawai M."/>
            <person name="Futagami T."/>
            <person name="Toyoda A."/>
            <person name="Takaki Y."/>
            <person name="Nishi S."/>
            <person name="Hori S."/>
            <person name="Arai W."/>
            <person name="Tsubouchi T."/>
            <person name="Morono Y."/>
            <person name="Uchiyama I."/>
            <person name="Ito T."/>
            <person name="Fujiyama A."/>
            <person name="Inagaki F."/>
            <person name="Takami H."/>
        </authorList>
    </citation>
    <scope>NUCLEOTIDE SEQUENCE</scope>
    <source>
        <strain evidence="1">Expedition CK06-06</strain>
    </source>
</reference>